<dbReference type="AlphaFoldDB" id="A0AAN7XEI3"/>
<comment type="similarity">
    <text evidence="5">Belongs to the CCDC80 family.</text>
</comment>
<proteinExistence type="inferred from homology"/>
<evidence type="ECO:0000256" key="1">
    <source>
        <dbReference type="ARBA" id="ARBA00004498"/>
    </source>
</evidence>
<reference evidence="11 12" key="1">
    <citation type="journal article" date="2023" name="Genes (Basel)">
        <title>Chromosome-Level Genome Assembly and Circadian Gene Repertoire of the Patagonia Blennie Eleginops maclovinus-The Closest Ancestral Proxy of Antarctic Cryonotothenioids.</title>
        <authorList>
            <person name="Cheng C.C."/>
            <person name="Rivera-Colon A.G."/>
            <person name="Minhas B.F."/>
            <person name="Wilson L."/>
            <person name="Rayamajhi N."/>
            <person name="Vargas-Chacoff L."/>
            <person name="Catchen J.M."/>
        </authorList>
    </citation>
    <scope>NUCLEOTIDE SEQUENCE [LARGE SCALE GENOMIC DNA]</scope>
    <source>
        <strain evidence="11">JMC-PN-2008</strain>
    </source>
</reference>
<accession>A0AAN7XEI3</accession>
<sequence>MRGAFVLTVSLVYLLTWTGEADKQTQNKKVQLLRRANGVPMRRKYLGFGSALSVHSPTQEEDVQADEGAPVNTRTVQGRRAGGVTSRRGVMQDEAARGRVPRMPSSSGSPNLLATFAGKNRVLVISAPHESDGYYRLMMSLLKSDVYCELAERHVHQVVIFHQEGEMGGKVRRITAEGKVMEEPLDTGLIPRLMSFLKLEKGKFGMVLLKKTLQVEERYPYPVRLEAMYEVIDQSPMRRAEKLRQKGFVQKCKTAGVEGQVEEGTLTGQVHTPAQRIPAKKIPRKPQTTTTTTTAATTTTTTTRPTTTTTRPTTTTTTTTRPTTTKRATTTTTKATTTTTTTKPTTTTTRRTTTKRFTTTTTTQRPTRAHTTALWPPAPRTTIDPYYYSHRERNPARTTPAGDNRTDKDIRDPHRRRLVPSIHKPSKVKPTRRKNGGEKVMTNEYEDRFEPGKPTVSDPEETFTSVSPTKRVKGKHDKHDKRKKKNDKAAKKAERRGGKTGKIGGKKNGKKLSKYPGKEDYPKPTKKPTPPPKGSLASFLDYFEDRRRLLLITSPGEESNMYVQQRDEYLESVCEMAIRKVSIITIFGSLTNSTMKIDHYQLENDKPMKGLHQEDLVNQDLITELRNEFSLKPDDFYMVLTDGDMRVKQTYEVPIAMKAVFDYIDTFSSRIREMEQQKRDGVVCKKEDKPRSLENFLSRFRWRRRLFIISAPNDEEWAYQQQLYGLNSQACNLGLRHIAILKLVGTDLPDIGGVLELYPINGSATVEREGMSANLVKDMRNYFQISPEYFSMLLVGKDGNVKSWYPSPMWSMAIIYDLVDSMQLRRQEMAIQQSLGMRCPEDEYGGYGYHQHGYEHGYQDGYHQGYGY</sequence>
<feature type="domain" description="DUF4174" evidence="10">
    <location>
        <begin position="113"/>
        <end position="241"/>
    </location>
</feature>
<keyword evidence="4 9" id="KW-0732">Signal</keyword>
<evidence type="ECO:0000259" key="10">
    <source>
        <dbReference type="Pfam" id="PF13778"/>
    </source>
</evidence>
<evidence type="ECO:0000256" key="8">
    <source>
        <dbReference type="SAM" id="MobiDB-lite"/>
    </source>
</evidence>
<evidence type="ECO:0000256" key="5">
    <source>
        <dbReference type="ARBA" id="ARBA00038037"/>
    </source>
</evidence>
<comment type="caution">
    <text evidence="11">The sequence shown here is derived from an EMBL/GenBank/DDBJ whole genome shotgun (WGS) entry which is preliminary data.</text>
</comment>
<name>A0AAN7XEI3_ELEMC</name>
<dbReference type="Proteomes" id="UP001346869">
    <property type="component" value="Unassembled WGS sequence"/>
</dbReference>
<evidence type="ECO:0000256" key="2">
    <source>
        <dbReference type="ARBA" id="ARBA00022525"/>
    </source>
</evidence>
<feature type="region of interest" description="Disordered" evidence="8">
    <location>
        <begin position="281"/>
        <end position="537"/>
    </location>
</feature>
<feature type="domain" description="DUF4174" evidence="10">
    <location>
        <begin position="539"/>
        <end position="673"/>
    </location>
</feature>
<keyword evidence="12" id="KW-1185">Reference proteome</keyword>
<feature type="compositionally biased region" description="Basic residues" evidence="8">
    <location>
        <begin position="413"/>
        <end position="434"/>
    </location>
</feature>
<dbReference type="PANTHER" id="PTHR46792:SF2">
    <property type="entry name" value="COILED-COIL DOMAIN-CONTAINING PROTEIN 80"/>
    <property type="match status" value="1"/>
</dbReference>
<feature type="compositionally biased region" description="Low complexity" evidence="8">
    <location>
        <begin position="288"/>
        <end position="372"/>
    </location>
</feature>
<dbReference type="GO" id="GO:0030198">
    <property type="term" value="P:extracellular matrix organization"/>
    <property type="evidence" value="ECO:0007669"/>
    <property type="project" value="TreeGrafter"/>
</dbReference>
<feature type="region of interest" description="Disordered" evidence="8">
    <location>
        <begin position="77"/>
        <end position="110"/>
    </location>
</feature>
<dbReference type="GO" id="GO:0010811">
    <property type="term" value="P:positive regulation of cell-substrate adhesion"/>
    <property type="evidence" value="ECO:0007669"/>
    <property type="project" value="TreeGrafter"/>
</dbReference>
<dbReference type="EMBL" id="JAUZQC010000013">
    <property type="protein sequence ID" value="KAK5860615.1"/>
    <property type="molecule type" value="Genomic_DNA"/>
</dbReference>
<evidence type="ECO:0000256" key="4">
    <source>
        <dbReference type="ARBA" id="ARBA00022729"/>
    </source>
</evidence>
<protein>
    <recommendedName>
        <fullName evidence="7">Coiled-coil domain-containing protein 80</fullName>
    </recommendedName>
</protein>
<evidence type="ECO:0000256" key="9">
    <source>
        <dbReference type="SAM" id="SignalP"/>
    </source>
</evidence>
<dbReference type="GO" id="GO:0005604">
    <property type="term" value="C:basement membrane"/>
    <property type="evidence" value="ECO:0007669"/>
    <property type="project" value="TreeGrafter"/>
</dbReference>
<comment type="subunit">
    <text evidence="6">Binds to various extracellular matrix proteins.</text>
</comment>
<evidence type="ECO:0000313" key="12">
    <source>
        <dbReference type="Proteomes" id="UP001346869"/>
    </source>
</evidence>
<feature type="compositionally biased region" description="Basic residues" evidence="8">
    <location>
        <begin position="470"/>
        <end position="486"/>
    </location>
</feature>
<evidence type="ECO:0000256" key="3">
    <source>
        <dbReference type="ARBA" id="ARBA00022530"/>
    </source>
</evidence>
<dbReference type="InterPro" id="IPR025232">
    <property type="entry name" value="DUF4174"/>
</dbReference>
<reference evidence="11 12" key="2">
    <citation type="journal article" date="2023" name="Mol. Biol. Evol.">
        <title>Genomics of Secondarily Temperate Adaptation in the Only Non-Antarctic Icefish.</title>
        <authorList>
            <person name="Rivera-Colon A.G."/>
            <person name="Rayamajhi N."/>
            <person name="Minhas B.F."/>
            <person name="Madrigal G."/>
            <person name="Bilyk K.T."/>
            <person name="Yoon V."/>
            <person name="Hune M."/>
            <person name="Gregory S."/>
            <person name="Cheng C.H.C."/>
            <person name="Catchen J.M."/>
        </authorList>
    </citation>
    <scope>NUCLEOTIDE SEQUENCE [LARGE SCALE GENOMIC DNA]</scope>
    <source>
        <strain evidence="11">JMC-PN-2008</strain>
    </source>
</reference>
<evidence type="ECO:0000313" key="11">
    <source>
        <dbReference type="EMBL" id="KAK5860615.1"/>
    </source>
</evidence>
<feature type="compositionally biased region" description="Basic residues" evidence="8">
    <location>
        <begin position="504"/>
        <end position="513"/>
    </location>
</feature>
<comment type="subcellular location">
    <subcellularLocation>
        <location evidence="1">Secreted</location>
        <location evidence="1">Extracellular space</location>
        <location evidence="1">Extracellular matrix</location>
    </subcellularLocation>
</comment>
<dbReference type="Pfam" id="PF13778">
    <property type="entry name" value="DUF4174"/>
    <property type="match status" value="3"/>
</dbReference>
<feature type="chain" id="PRO_5042818196" description="Coiled-coil domain-containing protein 80" evidence="9">
    <location>
        <begin position="22"/>
        <end position="868"/>
    </location>
</feature>
<evidence type="ECO:0000256" key="7">
    <source>
        <dbReference type="ARBA" id="ARBA00039956"/>
    </source>
</evidence>
<feature type="signal peptide" evidence="9">
    <location>
        <begin position="1"/>
        <end position="21"/>
    </location>
</feature>
<keyword evidence="2" id="KW-0964">Secreted</keyword>
<gene>
    <name evidence="11" type="ORF">PBY51_022078</name>
</gene>
<dbReference type="PANTHER" id="PTHR46792">
    <property type="entry name" value="COILED-COIL DOMAIN-CONTAINING PROTEIN 80"/>
    <property type="match status" value="1"/>
</dbReference>
<evidence type="ECO:0000256" key="6">
    <source>
        <dbReference type="ARBA" id="ARBA00038549"/>
    </source>
</evidence>
<keyword evidence="3" id="KW-0272">Extracellular matrix</keyword>
<organism evidence="11 12">
    <name type="scientific">Eleginops maclovinus</name>
    <name type="common">Patagonian blennie</name>
    <name type="synonym">Eleginus maclovinus</name>
    <dbReference type="NCBI Taxonomy" id="56733"/>
    <lineage>
        <taxon>Eukaryota</taxon>
        <taxon>Metazoa</taxon>
        <taxon>Chordata</taxon>
        <taxon>Craniata</taxon>
        <taxon>Vertebrata</taxon>
        <taxon>Euteleostomi</taxon>
        <taxon>Actinopterygii</taxon>
        <taxon>Neopterygii</taxon>
        <taxon>Teleostei</taxon>
        <taxon>Neoteleostei</taxon>
        <taxon>Acanthomorphata</taxon>
        <taxon>Eupercaria</taxon>
        <taxon>Perciformes</taxon>
        <taxon>Notothenioidei</taxon>
        <taxon>Eleginopidae</taxon>
        <taxon>Eleginops</taxon>
    </lineage>
</organism>
<feature type="compositionally biased region" description="Basic and acidic residues" evidence="8">
    <location>
        <begin position="487"/>
        <end position="497"/>
    </location>
</feature>
<feature type="domain" description="DUF4174" evidence="10">
    <location>
        <begin position="696"/>
        <end position="828"/>
    </location>
</feature>